<feature type="binding site" evidence="2">
    <location>
        <position position="121"/>
    </location>
    <ligand>
        <name>Mg(2+)</name>
        <dbReference type="ChEBI" id="CHEBI:18420"/>
        <label>1</label>
    </ligand>
</feature>
<feature type="binding site" evidence="2">
    <location>
        <position position="205"/>
    </location>
    <ligand>
        <name>Mg(2+)</name>
        <dbReference type="ChEBI" id="CHEBI:18420"/>
        <label>3</label>
    </ligand>
</feature>
<feature type="binding site" evidence="2">
    <location>
        <begin position="120"/>
        <end position="121"/>
    </location>
    <ligand>
        <name>ATP</name>
        <dbReference type="ChEBI" id="CHEBI:30616"/>
    </ligand>
</feature>
<gene>
    <name evidence="2 4" type="primary">thiL</name>
    <name evidence="4" type="ORF">DBW92_02400</name>
</gene>
<feature type="binding site" evidence="2">
    <location>
        <position position="208"/>
    </location>
    <ligand>
        <name>Mg(2+)</name>
        <dbReference type="ChEBI" id="CHEBI:18420"/>
        <label>5</label>
    </ligand>
</feature>
<feature type="binding site" evidence="2">
    <location>
        <position position="74"/>
    </location>
    <ligand>
        <name>Mg(2+)</name>
        <dbReference type="ChEBI" id="CHEBI:18420"/>
        <label>3</label>
    </ligand>
</feature>
<name>A0A368C6Q2_9GAMM</name>
<evidence type="ECO:0000313" key="4">
    <source>
        <dbReference type="EMBL" id="RCL44784.1"/>
    </source>
</evidence>
<keyword evidence="1 2" id="KW-0784">Thiamine biosynthesis</keyword>
<dbReference type="InterPro" id="IPR036921">
    <property type="entry name" value="PurM-like_N_sf"/>
</dbReference>
<feature type="binding site" evidence="2">
    <location>
        <position position="207"/>
    </location>
    <ligand>
        <name>ATP</name>
        <dbReference type="ChEBI" id="CHEBI:30616"/>
    </ligand>
</feature>
<dbReference type="SUPFAM" id="SSF56042">
    <property type="entry name" value="PurM C-terminal domain-like"/>
    <property type="match status" value="1"/>
</dbReference>
<sequence>MSSEFELIELFQHIGAEFYKQNGIITGPGDDCAIFDLDTPIVTSVDSSVIDVHFPSNASPQDIGYRAVAVALSDIAAMGCKPIAFSLSVSSQISDEIWYKKLAEGVEDIANKFEISLIGGDLTNGPLNLNAIVYGTPYSEKILMRDSAQVGDLICISSPTGRAKKGLVDWSNMESNSKYIQDYLRPLPKIELGKKIVNFASACIDTSDGLLADLKKLLKASKQGAVINLDDIPITIDINDINAGDDYDLCFTVPKSKFDKTFYKIGEVTEGLEIKLTSNKGYDIDINGYEHF</sequence>
<dbReference type="EC" id="2.7.4.16" evidence="2"/>
<keyword evidence="2" id="KW-0547">Nucleotide-binding</keyword>
<keyword evidence="2 4" id="KW-0808">Transferase</keyword>
<keyword evidence="2" id="KW-0460">Magnesium</keyword>
<feature type="binding site" evidence="2">
    <location>
        <position position="145"/>
    </location>
    <ligand>
        <name>ATP</name>
        <dbReference type="ChEBI" id="CHEBI:30616"/>
    </ligand>
</feature>
<dbReference type="PANTHER" id="PTHR30270">
    <property type="entry name" value="THIAMINE-MONOPHOSPHATE KINASE"/>
    <property type="match status" value="1"/>
</dbReference>
<comment type="caution">
    <text evidence="4">The sequence shown here is derived from an EMBL/GenBank/DDBJ whole genome shotgun (WGS) entry which is preliminary data.</text>
</comment>
<accession>A0A368C6Q2</accession>
<feature type="binding site" evidence="2">
    <location>
        <position position="74"/>
    </location>
    <ligand>
        <name>Mg(2+)</name>
        <dbReference type="ChEBI" id="CHEBI:18420"/>
        <label>4</label>
    </ligand>
</feature>
<evidence type="ECO:0000313" key="5">
    <source>
        <dbReference type="Proteomes" id="UP000252915"/>
    </source>
</evidence>
<evidence type="ECO:0000256" key="2">
    <source>
        <dbReference type="HAMAP-Rule" id="MF_02128"/>
    </source>
</evidence>
<comment type="similarity">
    <text evidence="2">Belongs to the thiamine-monophosphate kinase family.</text>
</comment>
<dbReference type="EMBL" id="QOPI01000009">
    <property type="protein sequence ID" value="RCL44784.1"/>
    <property type="molecule type" value="Genomic_DNA"/>
</dbReference>
<feature type="binding site" evidence="2">
    <location>
        <position position="46"/>
    </location>
    <ligand>
        <name>Mg(2+)</name>
        <dbReference type="ChEBI" id="CHEBI:18420"/>
        <label>2</label>
    </ligand>
</feature>
<dbReference type="Pfam" id="PF00586">
    <property type="entry name" value="AIRS"/>
    <property type="match status" value="1"/>
</dbReference>
<dbReference type="UniPathway" id="UPA00060">
    <property type="reaction ID" value="UER00142"/>
</dbReference>
<dbReference type="GO" id="GO:0005524">
    <property type="term" value="F:ATP binding"/>
    <property type="evidence" value="ECO:0007669"/>
    <property type="project" value="UniProtKB-UniRule"/>
</dbReference>
<keyword evidence="2" id="KW-0067">ATP-binding</keyword>
<dbReference type="CDD" id="cd02194">
    <property type="entry name" value="ThiL"/>
    <property type="match status" value="1"/>
</dbReference>
<feature type="binding site" evidence="2">
    <location>
        <position position="31"/>
    </location>
    <ligand>
        <name>Mg(2+)</name>
        <dbReference type="ChEBI" id="CHEBI:18420"/>
        <label>4</label>
    </ligand>
</feature>
<dbReference type="PANTHER" id="PTHR30270:SF3">
    <property type="entry name" value="THIAMINE-MONOPHOSPHATE KINASE"/>
    <property type="match status" value="1"/>
</dbReference>
<dbReference type="Gene3D" id="3.90.650.10">
    <property type="entry name" value="PurM-like C-terminal domain"/>
    <property type="match status" value="1"/>
</dbReference>
<evidence type="ECO:0000256" key="1">
    <source>
        <dbReference type="ARBA" id="ARBA00022977"/>
    </source>
</evidence>
<comment type="miscellaneous">
    <text evidence="2">Reaction mechanism of ThiL seems to utilize a direct, inline transfer of the gamma-phosphate of ATP to TMP rather than a phosphorylated enzyme intermediate.</text>
</comment>
<dbReference type="GO" id="GO:0009229">
    <property type="term" value="P:thiamine diphosphate biosynthetic process"/>
    <property type="evidence" value="ECO:0007669"/>
    <property type="project" value="UniProtKB-UniRule"/>
</dbReference>
<feature type="binding site" evidence="2">
    <location>
        <position position="245"/>
    </location>
    <ligand>
        <name>substrate</name>
    </ligand>
</feature>
<dbReference type="InterPro" id="IPR036676">
    <property type="entry name" value="PurM-like_C_sf"/>
</dbReference>
<dbReference type="InterPro" id="IPR006283">
    <property type="entry name" value="ThiL-like"/>
</dbReference>
<dbReference type="SUPFAM" id="SSF55326">
    <property type="entry name" value="PurM N-terminal domain-like"/>
    <property type="match status" value="1"/>
</dbReference>
<comment type="caution">
    <text evidence="2">Lacks conserved residue(s) required for the propagation of feature annotation.</text>
</comment>
<proteinExistence type="inferred from homology"/>
<feature type="binding site" evidence="2">
    <location>
        <position position="46"/>
    </location>
    <ligand>
        <name>Mg(2+)</name>
        <dbReference type="ChEBI" id="CHEBI:18420"/>
        <label>1</label>
    </ligand>
</feature>
<dbReference type="GO" id="GO:0009030">
    <property type="term" value="F:thiamine-phosphate kinase activity"/>
    <property type="evidence" value="ECO:0007669"/>
    <property type="project" value="UniProtKB-UniRule"/>
</dbReference>
<dbReference type="InterPro" id="IPR016188">
    <property type="entry name" value="PurM-like_N"/>
</dbReference>
<feature type="binding site" evidence="2">
    <location>
        <position position="31"/>
    </location>
    <ligand>
        <name>Mg(2+)</name>
        <dbReference type="ChEBI" id="CHEBI:18420"/>
        <label>3</label>
    </ligand>
</feature>
<evidence type="ECO:0000259" key="3">
    <source>
        <dbReference type="Pfam" id="PF00586"/>
    </source>
</evidence>
<dbReference type="GO" id="GO:0009228">
    <property type="term" value="P:thiamine biosynthetic process"/>
    <property type="evidence" value="ECO:0007669"/>
    <property type="project" value="UniProtKB-KW"/>
</dbReference>
<feature type="domain" description="PurM-like N-terminal" evidence="3">
    <location>
        <begin position="29"/>
        <end position="130"/>
    </location>
</feature>
<feature type="binding site" evidence="2">
    <location>
        <position position="289"/>
    </location>
    <ligand>
        <name>substrate</name>
    </ligand>
</feature>
<comment type="pathway">
    <text evidence="2">Cofactor biosynthesis; thiamine diphosphate biosynthesis; thiamine diphosphate from thiamine phosphate: step 1/1.</text>
</comment>
<dbReference type="NCBIfam" id="TIGR01379">
    <property type="entry name" value="thiL"/>
    <property type="match status" value="1"/>
</dbReference>
<dbReference type="Proteomes" id="UP000252915">
    <property type="component" value="Unassembled WGS sequence"/>
</dbReference>
<dbReference type="PIRSF" id="PIRSF005303">
    <property type="entry name" value="Thiam_monoph_kin"/>
    <property type="match status" value="1"/>
</dbReference>
<organism evidence="4 5">
    <name type="scientific">SAR86 cluster bacterium</name>
    <dbReference type="NCBI Taxonomy" id="2030880"/>
    <lineage>
        <taxon>Bacteria</taxon>
        <taxon>Pseudomonadati</taxon>
        <taxon>Pseudomonadota</taxon>
        <taxon>Gammaproteobacteria</taxon>
        <taxon>SAR86 cluster</taxon>
    </lineage>
</organism>
<dbReference type="AlphaFoldDB" id="A0A368C6Q2"/>
<feature type="binding site" evidence="2">
    <location>
        <position position="74"/>
    </location>
    <ligand>
        <name>Mg(2+)</name>
        <dbReference type="ChEBI" id="CHEBI:18420"/>
        <label>2</label>
    </ligand>
</feature>
<feature type="binding site" evidence="2">
    <location>
        <position position="44"/>
    </location>
    <ligand>
        <name>Mg(2+)</name>
        <dbReference type="ChEBI" id="CHEBI:18420"/>
        <label>4</label>
    </ligand>
</feature>
<feature type="binding site" evidence="2">
    <location>
        <position position="53"/>
    </location>
    <ligand>
        <name>substrate</name>
    </ligand>
</feature>
<comment type="function">
    <text evidence="2">Catalyzes the ATP-dependent phosphorylation of thiamine-monophosphate (TMP) to form thiamine-pyrophosphate (TPP), the active form of vitamin B1.</text>
</comment>
<dbReference type="HAMAP" id="MF_02128">
    <property type="entry name" value="TMP_kinase"/>
    <property type="match status" value="1"/>
</dbReference>
<protein>
    <recommendedName>
        <fullName evidence="2">Thiamine-monophosphate kinase</fullName>
        <shortName evidence="2">TMP kinase</shortName>
        <shortName evidence="2">Thiamine-phosphate kinase</shortName>
        <ecNumber evidence="2">2.7.4.16</ecNumber>
    </recommendedName>
</protein>
<dbReference type="Gene3D" id="3.30.1330.10">
    <property type="entry name" value="PurM-like, N-terminal domain"/>
    <property type="match status" value="1"/>
</dbReference>
<keyword evidence="2" id="KW-0479">Metal-binding</keyword>
<dbReference type="GO" id="GO:0000287">
    <property type="term" value="F:magnesium ion binding"/>
    <property type="evidence" value="ECO:0007669"/>
    <property type="project" value="UniProtKB-UniRule"/>
</dbReference>
<keyword evidence="2 4" id="KW-0418">Kinase</keyword>
<comment type="catalytic activity">
    <reaction evidence="2">
        <text>thiamine phosphate + ATP = thiamine diphosphate + ADP</text>
        <dbReference type="Rhea" id="RHEA:15913"/>
        <dbReference type="ChEBI" id="CHEBI:30616"/>
        <dbReference type="ChEBI" id="CHEBI:37575"/>
        <dbReference type="ChEBI" id="CHEBI:58937"/>
        <dbReference type="ChEBI" id="CHEBI:456216"/>
        <dbReference type="EC" id="2.7.4.16"/>
    </reaction>
</comment>
<reference evidence="4 5" key="1">
    <citation type="journal article" date="2018" name="Microbiome">
        <title>Fine metagenomic profile of the Mediterranean stratified and mixed water columns revealed by assembly and recruitment.</title>
        <authorList>
            <person name="Haro-Moreno J.M."/>
            <person name="Lopez-Perez M."/>
            <person name="De La Torre J.R."/>
            <person name="Picazo A."/>
            <person name="Camacho A."/>
            <person name="Rodriguez-Valera F."/>
        </authorList>
    </citation>
    <scope>NUCLEOTIDE SEQUENCE [LARGE SCALE GENOMIC DNA]</scope>
    <source>
        <strain evidence="4">MED-G78</strain>
    </source>
</reference>